<organism evidence="2 3">
    <name type="scientific">Novosphingobium bradum</name>
    <dbReference type="NCBI Taxonomy" id="1737444"/>
    <lineage>
        <taxon>Bacteria</taxon>
        <taxon>Pseudomonadati</taxon>
        <taxon>Pseudomonadota</taxon>
        <taxon>Alphaproteobacteria</taxon>
        <taxon>Sphingomonadales</taxon>
        <taxon>Sphingomonadaceae</taxon>
        <taxon>Novosphingobium</taxon>
    </lineage>
</organism>
<dbReference type="NCBIfam" id="TIGR01764">
    <property type="entry name" value="excise"/>
    <property type="match status" value="1"/>
</dbReference>
<evidence type="ECO:0000259" key="1">
    <source>
        <dbReference type="Pfam" id="PF12728"/>
    </source>
</evidence>
<name>A0ABV7IMP2_9SPHN</name>
<dbReference type="Pfam" id="PF12728">
    <property type="entry name" value="HTH_17"/>
    <property type="match status" value="1"/>
</dbReference>
<dbReference type="EMBL" id="JBHRTQ010000002">
    <property type="protein sequence ID" value="MFC3172919.1"/>
    <property type="molecule type" value="Genomic_DNA"/>
</dbReference>
<sequence>MLPKSDVLADPIPAACARLGVGRSTIYREIAEGRLAAVKARGRTLILRSSQEEWLGNLAPMRAKRAA</sequence>
<gene>
    <name evidence="2" type="ORF">ACFOD9_01495</name>
</gene>
<dbReference type="InterPro" id="IPR041657">
    <property type="entry name" value="HTH_17"/>
</dbReference>
<proteinExistence type="predicted"/>
<dbReference type="InterPro" id="IPR010093">
    <property type="entry name" value="SinI_DNA-bd"/>
</dbReference>
<feature type="domain" description="Helix-turn-helix" evidence="1">
    <location>
        <begin position="14"/>
        <end position="55"/>
    </location>
</feature>
<reference evidence="3" key="1">
    <citation type="journal article" date="2019" name="Int. J. Syst. Evol. Microbiol.">
        <title>The Global Catalogue of Microorganisms (GCM) 10K type strain sequencing project: providing services to taxonomists for standard genome sequencing and annotation.</title>
        <authorList>
            <consortium name="The Broad Institute Genomics Platform"/>
            <consortium name="The Broad Institute Genome Sequencing Center for Infectious Disease"/>
            <person name="Wu L."/>
            <person name="Ma J."/>
        </authorList>
    </citation>
    <scope>NUCLEOTIDE SEQUENCE [LARGE SCALE GENOMIC DNA]</scope>
    <source>
        <strain evidence="3">KCTC 42984</strain>
    </source>
</reference>
<dbReference type="RefSeq" id="WP_379508316.1">
    <property type="nucleotide sequence ID" value="NZ_JBHRTQ010000002.1"/>
</dbReference>
<keyword evidence="3" id="KW-1185">Reference proteome</keyword>
<protein>
    <submittedName>
        <fullName evidence="2">Helix-turn-helix domain-containing protein</fullName>
    </submittedName>
</protein>
<comment type="caution">
    <text evidence="2">The sequence shown here is derived from an EMBL/GenBank/DDBJ whole genome shotgun (WGS) entry which is preliminary data.</text>
</comment>
<evidence type="ECO:0000313" key="2">
    <source>
        <dbReference type="EMBL" id="MFC3172919.1"/>
    </source>
</evidence>
<evidence type="ECO:0000313" key="3">
    <source>
        <dbReference type="Proteomes" id="UP001595604"/>
    </source>
</evidence>
<accession>A0ABV7IMP2</accession>
<dbReference type="Proteomes" id="UP001595604">
    <property type="component" value="Unassembled WGS sequence"/>
</dbReference>